<evidence type="ECO:0000313" key="3">
    <source>
        <dbReference type="Proteomes" id="UP001327219"/>
    </source>
</evidence>
<keyword evidence="3" id="KW-1185">Reference proteome</keyword>
<dbReference type="RefSeq" id="WP_323733033.1">
    <property type="nucleotide sequence ID" value="NZ_CP110820.1"/>
</dbReference>
<reference evidence="2 3" key="1">
    <citation type="submission" date="2022-11" db="EMBL/GenBank/DDBJ databases">
        <title>Host association and intracellularity evolved multiple times independently in the Rickettsiales.</title>
        <authorList>
            <person name="Castelli M."/>
            <person name="Nardi T."/>
            <person name="Gammuto L."/>
            <person name="Bellinzona G."/>
            <person name="Sabaneyeva E."/>
            <person name="Potekhin A."/>
            <person name="Serra V."/>
            <person name="Petroni G."/>
            <person name="Sassera D."/>
        </authorList>
    </citation>
    <scope>NUCLEOTIDE SEQUENCE [LARGE SCALE GENOMIC DNA]</scope>
    <source>
        <strain evidence="2 3">NDG2</strain>
    </source>
</reference>
<sequence>MTTLSSGMSVSDNTKETKTNEHVNNYNNEKSNDDKRKRSV</sequence>
<feature type="compositionally biased region" description="Basic and acidic residues" evidence="1">
    <location>
        <begin position="30"/>
        <end position="40"/>
    </location>
</feature>
<feature type="compositionally biased region" description="Polar residues" evidence="1">
    <location>
        <begin position="1"/>
        <end position="12"/>
    </location>
</feature>
<proteinExistence type="predicted"/>
<gene>
    <name evidence="2" type="ORF">Bandiella_00213</name>
</gene>
<organism evidence="2 3">
    <name type="scientific">Candidatus Bandiella euplotis</name>
    <dbReference type="NCBI Taxonomy" id="1664265"/>
    <lineage>
        <taxon>Bacteria</taxon>
        <taxon>Pseudomonadati</taxon>
        <taxon>Pseudomonadota</taxon>
        <taxon>Alphaproteobacteria</taxon>
        <taxon>Rickettsiales</taxon>
        <taxon>Candidatus Midichloriaceae</taxon>
        <taxon>Candidatus Bandiella</taxon>
    </lineage>
</organism>
<name>A0ABZ0UK74_9RICK</name>
<evidence type="ECO:0000313" key="2">
    <source>
        <dbReference type="EMBL" id="WPX96109.1"/>
    </source>
</evidence>
<feature type="region of interest" description="Disordered" evidence="1">
    <location>
        <begin position="1"/>
        <end position="40"/>
    </location>
</feature>
<dbReference type="Proteomes" id="UP001327219">
    <property type="component" value="Chromosome"/>
</dbReference>
<protein>
    <submittedName>
        <fullName evidence="2">Uncharacterized protein</fullName>
    </submittedName>
</protein>
<accession>A0ABZ0UK74</accession>
<evidence type="ECO:0000256" key="1">
    <source>
        <dbReference type="SAM" id="MobiDB-lite"/>
    </source>
</evidence>
<dbReference type="EMBL" id="CP110820">
    <property type="protein sequence ID" value="WPX96109.1"/>
    <property type="molecule type" value="Genomic_DNA"/>
</dbReference>